<organism evidence="2 3">
    <name type="scientific">Hordeum vulgare subsp. vulgare</name>
    <name type="common">Domesticated barley</name>
    <dbReference type="NCBI Taxonomy" id="112509"/>
    <lineage>
        <taxon>Eukaryota</taxon>
        <taxon>Viridiplantae</taxon>
        <taxon>Streptophyta</taxon>
        <taxon>Embryophyta</taxon>
        <taxon>Tracheophyta</taxon>
        <taxon>Spermatophyta</taxon>
        <taxon>Magnoliopsida</taxon>
        <taxon>Liliopsida</taxon>
        <taxon>Poales</taxon>
        <taxon>Poaceae</taxon>
        <taxon>BOP clade</taxon>
        <taxon>Pooideae</taxon>
        <taxon>Triticodae</taxon>
        <taxon>Triticeae</taxon>
        <taxon>Hordeinae</taxon>
        <taxon>Hordeum</taxon>
    </lineage>
</organism>
<reference evidence="2" key="3">
    <citation type="submission" date="2022-01" db="UniProtKB">
        <authorList>
            <consortium name="EnsemblPlants"/>
        </authorList>
    </citation>
    <scope>IDENTIFICATION</scope>
    <source>
        <strain evidence="2">subsp. vulgare</strain>
    </source>
</reference>
<evidence type="ECO:0000313" key="3">
    <source>
        <dbReference type="Proteomes" id="UP000011116"/>
    </source>
</evidence>
<protein>
    <submittedName>
        <fullName evidence="2">Uncharacterized protein</fullName>
    </submittedName>
</protein>
<keyword evidence="3" id="KW-1185">Reference proteome</keyword>
<keyword evidence="1" id="KW-1133">Transmembrane helix</keyword>
<dbReference type="EnsemblPlants" id="HORVU.MOREX.r3.5HG0426350.1">
    <property type="protein sequence ID" value="HORVU.MOREX.r3.5HG0426350.1.CDS1"/>
    <property type="gene ID" value="HORVU.MOREX.r3.5HG0426350"/>
</dbReference>
<evidence type="ECO:0000256" key="1">
    <source>
        <dbReference type="SAM" id="Phobius"/>
    </source>
</evidence>
<sequence length="75" mass="8847">MVVTFHMTLTRKFVCITTHDLSRDVQLVISLYWNMVRRLWCAGNAACFWHCSIWVSDVVASCWLFLVTVILFFML</sequence>
<dbReference type="AlphaFoldDB" id="A0A8I6Y519"/>
<keyword evidence="1" id="KW-0812">Transmembrane</keyword>
<evidence type="ECO:0000313" key="2">
    <source>
        <dbReference type="EnsemblPlants" id="HORVU.MOREX.r3.5HG0426350.1.CDS1"/>
    </source>
</evidence>
<reference evidence="3" key="1">
    <citation type="journal article" date="2012" name="Nature">
        <title>A physical, genetic and functional sequence assembly of the barley genome.</title>
        <authorList>
            <consortium name="The International Barley Genome Sequencing Consortium"/>
            <person name="Mayer K.F."/>
            <person name="Waugh R."/>
            <person name="Brown J.W."/>
            <person name="Schulman A."/>
            <person name="Langridge P."/>
            <person name="Platzer M."/>
            <person name="Fincher G.B."/>
            <person name="Muehlbauer G.J."/>
            <person name="Sato K."/>
            <person name="Close T.J."/>
            <person name="Wise R.P."/>
            <person name="Stein N."/>
        </authorList>
    </citation>
    <scope>NUCLEOTIDE SEQUENCE [LARGE SCALE GENOMIC DNA]</scope>
    <source>
        <strain evidence="3">cv. Morex</strain>
    </source>
</reference>
<proteinExistence type="predicted"/>
<dbReference type="Gramene" id="HORVU.MOREX.r3.5HG0426350.1">
    <property type="protein sequence ID" value="HORVU.MOREX.r3.5HG0426350.1.CDS1"/>
    <property type="gene ID" value="HORVU.MOREX.r3.5HG0426350"/>
</dbReference>
<dbReference type="Proteomes" id="UP000011116">
    <property type="component" value="Chromosome 5H"/>
</dbReference>
<dbReference type="Gramene" id="HORVU.MOREX.r2.5HG0354250.1">
    <property type="protein sequence ID" value="HORVU.MOREX.r2.5HG0354250.1.CDS.1"/>
    <property type="gene ID" value="HORVU.MOREX.r2.5HG0354250"/>
</dbReference>
<reference evidence="2" key="2">
    <citation type="submission" date="2020-10" db="EMBL/GenBank/DDBJ databases">
        <authorList>
            <person name="Scholz U."/>
            <person name="Mascher M."/>
            <person name="Fiebig A."/>
        </authorList>
    </citation>
    <scope>NUCLEOTIDE SEQUENCE [LARGE SCALE GENOMIC DNA]</scope>
    <source>
        <strain evidence="2">cv. Morex</strain>
    </source>
</reference>
<name>A0A8I6Y519_HORVV</name>
<feature type="transmembrane region" description="Helical" evidence="1">
    <location>
        <begin position="53"/>
        <end position="74"/>
    </location>
</feature>
<accession>A0A8I6Y519</accession>
<keyword evidence="1" id="KW-0472">Membrane</keyword>